<comment type="caution">
    <text evidence="2">The sequence shown here is derived from an EMBL/GenBank/DDBJ whole genome shotgun (WGS) entry which is preliminary data.</text>
</comment>
<dbReference type="OrthoDB" id="5588846at2759"/>
<evidence type="ECO:0000313" key="2">
    <source>
        <dbReference type="EMBL" id="GMH79821.1"/>
    </source>
</evidence>
<name>A0A9W7AVL0_9STRA</name>
<dbReference type="EMBL" id="BRXY01000238">
    <property type="protein sequence ID" value="GMH79821.1"/>
    <property type="molecule type" value="Genomic_DNA"/>
</dbReference>
<dbReference type="Gene3D" id="1.25.40.10">
    <property type="entry name" value="Tetratricopeptide repeat domain"/>
    <property type="match status" value="1"/>
</dbReference>
<accession>A0A9W7AVL0</accession>
<feature type="region of interest" description="Disordered" evidence="1">
    <location>
        <begin position="155"/>
        <end position="174"/>
    </location>
</feature>
<keyword evidence="3" id="KW-1185">Reference proteome</keyword>
<reference evidence="3" key="1">
    <citation type="journal article" date="2023" name="Commun. Biol.">
        <title>Genome analysis of Parmales, the sister group of diatoms, reveals the evolutionary specialization of diatoms from phago-mixotrophs to photoautotrophs.</title>
        <authorList>
            <person name="Ban H."/>
            <person name="Sato S."/>
            <person name="Yoshikawa S."/>
            <person name="Yamada K."/>
            <person name="Nakamura Y."/>
            <person name="Ichinomiya M."/>
            <person name="Sato N."/>
            <person name="Blanc-Mathieu R."/>
            <person name="Endo H."/>
            <person name="Kuwata A."/>
            <person name="Ogata H."/>
        </authorList>
    </citation>
    <scope>NUCLEOTIDE SEQUENCE [LARGE SCALE GENOMIC DNA]</scope>
    <source>
        <strain evidence="3">NIES 3701</strain>
    </source>
</reference>
<gene>
    <name evidence="2" type="ORF">TrST_g3485</name>
</gene>
<sequence length="174" mass="19024">MIDLQDDRIRPDNVTYNIVVNAWASAMAGIEGALKAQEWLKKMIDLQDDRMKPDEITFNSVLKALAGAGMFGSFDPVDGVPIRKSRHGSEPETWMSTIFPSHQEVEIFRGLAVVEVGVAVVAAEGIKKRSEEKVAEEVVAEGEVVEEEKVAEEVAAEGEVVEEEKVAAEGEVVE</sequence>
<dbReference type="InterPro" id="IPR011990">
    <property type="entry name" value="TPR-like_helical_dom_sf"/>
</dbReference>
<evidence type="ECO:0000313" key="3">
    <source>
        <dbReference type="Proteomes" id="UP001165085"/>
    </source>
</evidence>
<organism evidence="2 3">
    <name type="scientific">Triparma strigata</name>
    <dbReference type="NCBI Taxonomy" id="1606541"/>
    <lineage>
        <taxon>Eukaryota</taxon>
        <taxon>Sar</taxon>
        <taxon>Stramenopiles</taxon>
        <taxon>Ochrophyta</taxon>
        <taxon>Bolidophyceae</taxon>
        <taxon>Parmales</taxon>
        <taxon>Triparmaceae</taxon>
        <taxon>Triparma</taxon>
    </lineage>
</organism>
<dbReference type="Proteomes" id="UP001165085">
    <property type="component" value="Unassembled WGS sequence"/>
</dbReference>
<proteinExistence type="predicted"/>
<evidence type="ECO:0000256" key="1">
    <source>
        <dbReference type="SAM" id="MobiDB-lite"/>
    </source>
</evidence>
<dbReference type="AlphaFoldDB" id="A0A9W7AVL0"/>
<protein>
    <submittedName>
        <fullName evidence="2">Uncharacterized protein</fullName>
    </submittedName>
</protein>